<reference evidence="2 3" key="1">
    <citation type="journal article" date="2021" name="Hortic Res">
        <title>The domestication of Cucurbita argyrosperma as revealed by the genome of its wild relative.</title>
        <authorList>
            <person name="Barrera-Redondo J."/>
            <person name="Sanchez-de la Vega G."/>
            <person name="Aguirre-Liguori J.A."/>
            <person name="Castellanos-Morales G."/>
            <person name="Gutierrez-Guerrero Y.T."/>
            <person name="Aguirre-Dugua X."/>
            <person name="Aguirre-Planter E."/>
            <person name="Tenaillon M.I."/>
            <person name="Lira-Saade R."/>
            <person name="Eguiarte L.E."/>
        </authorList>
    </citation>
    <scope>NUCLEOTIDE SEQUENCE [LARGE SCALE GENOMIC DNA]</scope>
    <source>
        <strain evidence="2">JBR-2021</strain>
    </source>
</reference>
<evidence type="ECO:0000313" key="3">
    <source>
        <dbReference type="Proteomes" id="UP000685013"/>
    </source>
</evidence>
<comment type="caution">
    <text evidence="2">The sequence shown here is derived from an EMBL/GenBank/DDBJ whole genome shotgun (WGS) entry which is preliminary data.</text>
</comment>
<sequence>MGWQVDSVQRSVQSNGSDPSSPRLSSSSSASSSLANVPSSLFFGSCSSNFVYLQAYDLMFLPDVHRGGDGGFLTLRANSLVVSLVALS</sequence>
<protein>
    <submittedName>
        <fullName evidence="2">Uncharacterized protein</fullName>
    </submittedName>
</protein>
<gene>
    <name evidence="2" type="ORF">SDJN03_25037</name>
</gene>
<feature type="compositionally biased region" description="Polar residues" evidence="1">
    <location>
        <begin position="1"/>
        <end position="13"/>
    </location>
</feature>
<feature type="compositionally biased region" description="Low complexity" evidence="1">
    <location>
        <begin position="14"/>
        <end position="35"/>
    </location>
</feature>
<keyword evidence="3" id="KW-1185">Reference proteome</keyword>
<organism evidence="2 3">
    <name type="scientific">Cucurbita argyrosperma subsp. sororia</name>
    <dbReference type="NCBI Taxonomy" id="37648"/>
    <lineage>
        <taxon>Eukaryota</taxon>
        <taxon>Viridiplantae</taxon>
        <taxon>Streptophyta</taxon>
        <taxon>Embryophyta</taxon>
        <taxon>Tracheophyta</taxon>
        <taxon>Spermatophyta</taxon>
        <taxon>Magnoliopsida</taxon>
        <taxon>eudicotyledons</taxon>
        <taxon>Gunneridae</taxon>
        <taxon>Pentapetalae</taxon>
        <taxon>rosids</taxon>
        <taxon>fabids</taxon>
        <taxon>Cucurbitales</taxon>
        <taxon>Cucurbitaceae</taxon>
        <taxon>Cucurbiteae</taxon>
        <taxon>Cucurbita</taxon>
    </lineage>
</organism>
<feature type="region of interest" description="Disordered" evidence="1">
    <location>
        <begin position="1"/>
        <end position="35"/>
    </location>
</feature>
<dbReference type="Proteomes" id="UP000685013">
    <property type="component" value="Chromosome 16"/>
</dbReference>
<feature type="non-terminal residue" evidence="2">
    <location>
        <position position="1"/>
    </location>
</feature>
<name>A0AAV6MAG1_9ROSI</name>
<dbReference type="EMBL" id="JAGKQH010000016">
    <property type="protein sequence ID" value="KAG6577463.1"/>
    <property type="molecule type" value="Genomic_DNA"/>
</dbReference>
<evidence type="ECO:0000256" key="1">
    <source>
        <dbReference type="SAM" id="MobiDB-lite"/>
    </source>
</evidence>
<dbReference type="AlphaFoldDB" id="A0AAV6MAG1"/>
<accession>A0AAV6MAG1</accession>
<evidence type="ECO:0000313" key="2">
    <source>
        <dbReference type="EMBL" id="KAG6577463.1"/>
    </source>
</evidence>
<proteinExistence type="predicted"/>